<dbReference type="AlphaFoldDB" id="A0A6G1H9X7"/>
<dbReference type="OrthoDB" id="4424523at2759"/>
<dbReference type="Proteomes" id="UP000800041">
    <property type="component" value="Unassembled WGS sequence"/>
</dbReference>
<evidence type="ECO:0000313" key="1">
    <source>
        <dbReference type="EMBL" id="KAF1989965.1"/>
    </source>
</evidence>
<protein>
    <submittedName>
        <fullName evidence="1">Uncharacterized protein</fullName>
    </submittedName>
</protein>
<gene>
    <name evidence="1" type="ORF">K402DRAFT_244391</name>
</gene>
<organism evidence="1 2">
    <name type="scientific">Aulographum hederae CBS 113979</name>
    <dbReference type="NCBI Taxonomy" id="1176131"/>
    <lineage>
        <taxon>Eukaryota</taxon>
        <taxon>Fungi</taxon>
        <taxon>Dikarya</taxon>
        <taxon>Ascomycota</taxon>
        <taxon>Pezizomycotina</taxon>
        <taxon>Dothideomycetes</taxon>
        <taxon>Pleosporomycetidae</taxon>
        <taxon>Aulographales</taxon>
        <taxon>Aulographaceae</taxon>
    </lineage>
</organism>
<accession>A0A6G1H9X7</accession>
<dbReference type="EMBL" id="ML977143">
    <property type="protein sequence ID" value="KAF1989965.1"/>
    <property type="molecule type" value="Genomic_DNA"/>
</dbReference>
<reference evidence="1" key="1">
    <citation type="journal article" date="2020" name="Stud. Mycol.">
        <title>101 Dothideomycetes genomes: a test case for predicting lifestyles and emergence of pathogens.</title>
        <authorList>
            <person name="Haridas S."/>
            <person name="Albert R."/>
            <person name="Binder M."/>
            <person name="Bloem J."/>
            <person name="Labutti K."/>
            <person name="Salamov A."/>
            <person name="Andreopoulos B."/>
            <person name="Baker S."/>
            <person name="Barry K."/>
            <person name="Bills G."/>
            <person name="Bluhm B."/>
            <person name="Cannon C."/>
            <person name="Castanera R."/>
            <person name="Culley D."/>
            <person name="Daum C."/>
            <person name="Ezra D."/>
            <person name="Gonzalez J."/>
            <person name="Henrissat B."/>
            <person name="Kuo A."/>
            <person name="Liang C."/>
            <person name="Lipzen A."/>
            <person name="Lutzoni F."/>
            <person name="Magnuson J."/>
            <person name="Mondo S."/>
            <person name="Nolan M."/>
            <person name="Ohm R."/>
            <person name="Pangilinan J."/>
            <person name="Park H.-J."/>
            <person name="Ramirez L."/>
            <person name="Alfaro M."/>
            <person name="Sun H."/>
            <person name="Tritt A."/>
            <person name="Yoshinaga Y."/>
            <person name="Zwiers L.-H."/>
            <person name="Turgeon B."/>
            <person name="Goodwin S."/>
            <person name="Spatafora J."/>
            <person name="Crous P."/>
            <person name="Grigoriev I."/>
        </authorList>
    </citation>
    <scope>NUCLEOTIDE SEQUENCE</scope>
    <source>
        <strain evidence="1">CBS 113979</strain>
    </source>
</reference>
<evidence type="ECO:0000313" key="2">
    <source>
        <dbReference type="Proteomes" id="UP000800041"/>
    </source>
</evidence>
<name>A0A6G1H9X7_9PEZI</name>
<keyword evidence="2" id="KW-1185">Reference proteome</keyword>
<sequence length="204" mass="23155">MNHSTSVLKTLGEPPDDWWGFLVYRTTYESEDDWTAFKECCRTLCEKLFLTEPNGQEARRKVKLEFAEVQSLEGASYKQVQETFQTHCKENGWVCGYGRNERCVKVDARSLRSVVHPDSGDPAYVIALDRECTVQSEYFDDDGQSIPSPLGDAQEEEDIAEYAVLNVLFSALLTEFYSCLLCDLEFHEIGSERDIVASLLPVPS</sequence>
<proteinExistence type="predicted"/>